<dbReference type="AlphaFoldDB" id="A0A4R1R889"/>
<proteinExistence type="predicted"/>
<evidence type="ECO:0000313" key="1">
    <source>
        <dbReference type="EMBL" id="TCL61750.1"/>
    </source>
</evidence>
<organism evidence="1 2">
    <name type="scientific">Allofournierella massiliensis</name>
    <dbReference type="NCBI Taxonomy" id="1650663"/>
    <lineage>
        <taxon>Bacteria</taxon>
        <taxon>Bacillati</taxon>
        <taxon>Bacillota</taxon>
        <taxon>Clostridia</taxon>
        <taxon>Eubacteriales</taxon>
        <taxon>Oscillospiraceae</taxon>
        <taxon>Allofournierella</taxon>
    </lineage>
</organism>
<dbReference type="EMBL" id="SLUM01000001">
    <property type="protein sequence ID" value="TCL61750.1"/>
    <property type="molecule type" value="Genomic_DNA"/>
</dbReference>
<gene>
    <name evidence="1" type="ORF">EDD77_101206</name>
</gene>
<sequence>MSLFGAAFGRQIHSFAQAYPGARDCTTAAMNAAIEDWFRLYFDREVTDTEDPCQRLPYTVVSKLSRSCFAEYRAAAEGGDAFVGGVLAGLETVRKKAMQLALIGGEAWLKPVPGPGGFAFTVMRRDMVTVLGRAPDGEVTALGSAELTMENGKFYTLLERRSLDEAGRLVIENRLFCSWDGQSLGNPVGLSALPRYAALEPKAVVGDVGGLGLVSLRLPLENCVDGSADPVSVYAAAAGLIHNINRNERQLDREFDHGESRVFASADLLDKRKNGRPLLPPGLFVGIDDDISNTGVTVFAPALRQESFLARKREYLRNVESLIGLKRGILGEVEAAQRTATEVTSSQGDYSLTIQELQQMWESAVRRALVLCGRLGRLYRVPGAFVPDPARAVRIDWGNGVLFDRDREWAELMQLVEAGLLKPELALAWKYGLPWDTDADLARVRRQLMPGETAANNS</sequence>
<evidence type="ECO:0000313" key="2">
    <source>
        <dbReference type="Proteomes" id="UP000295184"/>
    </source>
</evidence>
<dbReference type="OrthoDB" id="1840688at2"/>
<dbReference type="RefSeq" id="WP_058964213.1">
    <property type="nucleotide sequence ID" value="NZ_CABKVM010000016.1"/>
</dbReference>
<reference evidence="1 2" key="1">
    <citation type="submission" date="2019-03" db="EMBL/GenBank/DDBJ databases">
        <title>Genomic Encyclopedia of Type Strains, Phase IV (KMG-IV): sequencing the most valuable type-strain genomes for metagenomic binning, comparative biology and taxonomic classification.</title>
        <authorList>
            <person name="Goeker M."/>
        </authorList>
    </citation>
    <scope>NUCLEOTIDE SEQUENCE [LARGE SCALE GENOMIC DNA]</scope>
    <source>
        <strain evidence="1 2">DSM 100451</strain>
    </source>
</reference>
<comment type="caution">
    <text evidence="1">The sequence shown here is derived from an EMBL/GenBank/DDBJ whole genome shotgun (WGS) entry which is preliminary data.</text>
</comment>
<dbReference type="STRING" id="1650663.GCA_001486665_01813"/>
<dbReference type="Proteomes" id="UP000295184">
    <property type="component" value="Unassembled WGS sequence"/>
</dbReference>
<name>A0A4R1R889_9FIRM</name>
<accession>A0A4R1R889</accession>
<protein>
    <submittedName>
        <fullName evidence="1">A118 family predicted phage portal protein</fullName>
    </submittedName>
</protein>